<dbReference type="Proteomes" id="UP000521872">
    <property type="component" value="Unassembled WGS sequence"/>
</dbReference>
<feature type="region of interest" description="Disordered" evidence="1">
    <location>
        <begin position="105"/>
        <end position="229"/>
    </location>
</feature>
<feature type="compositionally biased region" description="Polar residues" evidence="1">
    <location>
        <begin position="187"/>
        <end position="197"/>
    </location>
</feature>
<accession>A0A8H4QGZ9</accession>
<evidence type="ECO:0000313" key="3">
    <source>
        <dbReference type="Proteomes" id="UP000521872"/>
    </source>
</evidence>
<dbReference type="AlphaFoldDB" id="A0A8H4QGZ9"/>
<evidence type="ECO:0000313" key="2">
    <source>
        <dbReference type="EMBL" id="KAF4610924.1"/>
    </source>
</evidence>
<keyword evidence="3" id="KW-1185">Reference proteome</keyword>
<organism evidence="2 3">
    <name type="scientific">Agrocybe pediades</name>
    <dbReference type="NCBI Taxonomy" id="84607"/>
    <lineage>
        <taxon>Eukaryota</taxon>
        <taxon>Fungi</taxon>
        <taxon>Dikarya</taxon>
        <taxon>Basidiomycota</taxon>
        <taxon>Agaricomycotina</taxon>
        <taxon>Agaricomycetes</taxon>
        <taxon>Agaricomycetidae</taxon>
        <taxon>Agaricales</taxon>
        <taxon>Agaricineae</taxon>
        <taxon>Strophariaceae</taxon>
        <taxon>Agrocybe</taxon>
    </lineage>
</organism>
<name>A0A8H4QGZ9_9AGAR</name>
<feature type="compositionally biased region" description="Basic and acidic residues" evidence="1">
    <location>
        <begin position="314"/>
        <end position="324"/>
    </location>
</feature>
<sequence>MSNLRKESIFLEKKQRRKQANSAPRNLHLFCRHIEAGNTMLQTHMRELSNAATAITEGITALRFQLAQERQRFRLLWSTVASVLGKTTTDFAEVVGTPSKFGMQACSERNRVRSSHTPTKGKRRSRSADEDEVLFPTRKRWRRSANDEDSPSPGQSLDLRLLRRENVSPAERTGPLSPACSSKECSKSNPHPSSLPSPMSFPTDYSHPHRPKSPRLRSPPRSPGMRQRDWFSDVYDSDNERWLFIRDRRATGKWQYYHSLEREEVWREYGNIQINFDQSCRSVDTAYEFVFHWKDYDVPYTGSDNVLTPSHPDYPSDLRDKSPPEPRQQQSRKKGSRR</sequence>
<gene>
    <name evidence="2" type="ORF">D9613_006541</name>
</gene>
<proteinExistence type="predicted"/>
<dbReference type="EMBL" id="JAACJL010000058">
    <property type="protein sequence ID" value="KAF4610924.1"/>
    <property type="molecule type" value="Genomic_DNA"/>
</dbReference>
<comment type="caution">
    <text evidence="2">The sequence shown here is derived from an EMBL/GenBank/DDBJ whole genome shotgun (WGS) entry which is preliminary data.</text>
</comment>
<feature type="region of interest" description="Disordered" evidence="1">
    <location>
        <begin position="304"/>
        <end position="338"/>
    </location>
</feature>
<evidence type="ECO:0000256" key="1">
    <source>
        <dbReference type="SAM" id="MobiDB-lite"/>
    </source>
</evidence>
<reference evidence="2 3" key="1">
    <citation type="submission" date="2019-12" db="EMBL/GenBank/DDBJ databases">
        <authorList>
            <person name="Floudas D."/>
            <person name="Bentzer J."/>
            <person name="Ahren D."/>
            <person name="Johansson T."/>
            <person name="Persson P."/>
            <person name="Tunlid A."/>
        </authorList>
    </citation>
    <scope>NUCLEOTIDE SEQUENCE [LARGE SCALE GENOMIC DNA]</scope>
    <source>
        <strain evidence="2 3">CBS 102.39</strain>
    </source>
</reference>
<protein>
    <submittedName>
        <fullName evidence="2">Uncharacterized protein</fullName>
    </submittedName>
</protein>